<feature type="region of interest" description="Disordered" evidence="1">
    <location>
        <begin position="80"/>
        <end position="102"/>
    </location>
</feature>
<evidence type="ECO:0000313" key="2">
    <source>
        <dbReference type="RefSeq" id="XP_016974651.1"/>
    </source>
</evidence>
<proteinExistence type="predicted"/>
<accession>A0A6P4EMX0</accession>
<dbReference type="AlphaFoldDB" id="A0A6P4EMX0"/>
<name>A0A6P4EMX0_DRORH</name>
<dbReference type="OMA" id="MPLIYYD"/>
<reference evidence="2" key="1">
    <citation type="submission" date="2025-08" db="UniProtKB">
        <authorList>
            <consortium name="RefSeq"/>
        </authorList>
    </citation>
    <scope>IDENTIFICATION</scope>
</reference>
<sequence>MPLIYYDRTINSPQELIMAGLRDSTTGSSLRDLATFVTRKTGFPGEVCFKVIMEALEEAMACKTVRQVDGLFYDIPPKPPRLPARQKFKIPQPKPANDCWDN</sequence>
<protein>
    <submittedName>
        <fullName evidence="2">Uncharacterized protein LOC108041279</fullName>
    </submittedName>
</protein>
<organism evidence="2">
    <name type="scientific">Drosophila rhopaloa</name>
    <name type="common">Fruit fly</name>
    <dbReference type="NCBI Taxonomy" id="1041015"/>
    <lineage>
        <taxon>Eukaryota</taxon>
        <taxon>Metazoa</taxon>
        <taxon>Ecdysozoa</taxon>
        <taxon>Arthropoda</taxon>
        <taxon>Hexapoda</taxon>
        <taxon>Insecta</taxon>
        <taxon>Pterygota</taxon>
        <taxon>Neoptera</taxon>
        <taxon>Endopterygota</taxon>
        <taxon>Diptera</taxon>
        <taxon>Brachycera</taxon>
        <taxon>Muscomorpha</taxon>
        <taxon>Ephydroidea</taxon>
        <taxon>Drosophilidae</taxon>
        <taxon>Drosophila</taxon>
        <taxon>Sophophora</taxon>
    </lineage>
</organism>
<gene>
    <name evidence="2" type="primary">LOC108041279</name>
</gene>
<dbReference type="RefSeq" id="XP_016974651.1">
    <property type="nucleotide sequence ID" value="XM_017119162.1"/>
</dbReference>
<evidence type="ECO:0000256" key="1">
    <source>
        <dbReference type="SAM" id="MobiDB-lite"/>
    </source>
</evidence>
<dbReference type="OrthoDB" id="7850458at2759"/>